<reference evidence="2" key="1">
    <citation type="journal article" date="2014" name="Front. Microbiol.">
        <title>High frequency of phylogenetically diverse reductive dehalogenase-homologous genes in deep subseafloor sedimentary metagenomes.</title>
        <authorList>
            <person name="Kawai M."/>
            <person name="Futagami T."/>
            <person name="Toyoda A."/>
            <person name="Takaki Y."/>
            <person name="Nishi S."/>
            <person name="Hori S."/>
            <person name="Arai W."/>
            <person name="Tsubouchi T."/>
            <person name="Morono Y."/>
            <person name="Uchiyama I."/>
            <person name="Ito T."/>
            <person name="Fujiyama A."/>
            <person name="Inagaki F."/>
            <person name="Takami H."/>
        </authorList>
    </citation>
    <scope>NUCLEOTIDE SEQUENCE</scope>
    <source>
        <strain evidence="2">Expedition CK06-06</strain>
    </source>
</reference>
<evidence type="ECO:0000256" key="1">
    <source>
        <dbReference type="SAM" id="Phobius"/>
    </source>
</evidence>
<organism evidence="2">
    <name type="scientific">marine sediment metagenome</name>
    <dbReference type="NCBI Taxonomy" id="412755"/>
    <lineage>
        <taxon>unclassified sequences</taxon>
        <taxon>metagenomes</taxon>
        <taxon>ecological metagenomes</taxon>
    </lineage>
</organism>
<protein>
    <submittedName>
        <fullName evidence="2">Uncharacterized protein</fullName>
    </submittedName>
</protein>
<sequence>MSEIDHKDSLEELVKIYNSYKKGEYTFGKYEREYDLVQAFFEGKTFVLKGSNNGIYLCLLFAVIFLFFIIFFSFIAGMSNYVIVFSIAIVSIEIPLIVLGIIIKRRFVVIGPFGVYYRRYSKKDFFLWMDVNLIIETKTVHQRYGMSTPITFITIITPNNKKLHF</sequence>
<evidence type="ECO:0000313" key="2">
    <source>
        <dbReference type="EMBL" id="GAG57044.1"/>
    </source>
</evidence>
<accession>X0YLE6</accession>
<dbReference type="EMBL" id="BART01007379">
    <property type="protein sequence ID" value="GAG57044.1"/>
    <property type="molecule type" value="Genomic_DNA"/>
</dbReference>
<feature type="transmembrane region" description="Helical" evidence="1">
    <location>
        <begin position="54"/>
        <end position="75"/>
    </location>
</feature>
<proteinExistence type="predicted"/>
<name>X0YLE6_9ZZZZ</name>
<keyword evidence="1" id="KW-0812">Transmembrane</keyword>
<gene>
    <name evidence="2" type="ORF">S01H4_16805</name>
</gene>
<keyword evidence="1" id="KW-0472">Membrane</keyword>
<feature type="non-terminal residue" evidence="2">
    <location>
        <position position="165"/>
    </location>
</feature>
<comment type="caution">
    <text evidence="2">The sequence shown here is derived from an EMBL/GenBank/DDBJ whole genome shotgun (WGS) entry which is preliminary data.</text>
</comment>
<keyword evidence="1" id="KW-1133">Transmembrane helix</keyword>
<feature type="transmembrane region" description="Helical" evidence="1">
    <location>
        <begin position="81"/>
        <end position="103"/>
    </location>
</feature>
<dbReference type="AlphaFoldDB" id="X0YLE6"/>